<dbReference type="Pfam" id="PF00005">
    <property type="entry name" value="ABC_tran"/>
    <property type="match status" value="1"/>
</dbReference>
<evidence type="ECO:0000256" key="5">
    <source>
        <dbReference type="SAM" id="MobiDB-lite"/>
    </source>
</evidence>
<sequence>MIEFRGVHHSYGDREVLRGIDLVLDGPRTGIIGANGSGKSTLARMINGLVEPASGQVLVDGLDVSRHGREVRRRVAFVFPDPEAQIVMPTVSEDIAFSLRRRRLTREAVDARIDAALARFGLADHRDHPAHLLSSGQKQLLALASVTAVEPAILVADEPTTMLDRRHTRTVMRHLEALDQQLVLVSHQLELFASWERVVVVDEGRVVADGPGVESIDFYRRLMDGETTEGGGGGASAVRHPDGGTSGPGRTDGTGPRC</sequence>
<comment type="caution">
    <text evidence="7">The sequence shown here is derived from an EMBL/GenBank/DDBJ whole genome shotgun (WGS) entry which is preliminary data.</text>
</comment>
<keyword evidence="2" id="KW-0813">Transport</keyword>
<evidence type="ECO:0000256" key="1">
    <source>
        <dbReference type="ARBA" id="ARBA00005417"/>
    </source>
</evidence>
<dbReference type="PROSITE" id="PS00211">
    <property type="entry name" value="ABC_TRANSPORTER_1"/>
    <property type="match status" value="1"/>
</dbReference>
<name>H5UQ95_9MICO</name>
<dbReference type="OrthoDB" id="9806471at2"/>
<dbReference type="GO" id="GO:0005524">
    <property type="term" value="F:ATP binding"/>
    <property type="evidence" value="ECO:0007669"/>
    <property type="project" value="UniProtKB-KW"/>
</dbReference>
<dbReference type="Proteomes" id="UP000004367">
    <property type="component" value="Unassembled WGS sequence"/>
</dbReference>
<dbReference type="STRING" id="1089455.MOPEL_031_00060"/>
<keyword evidence="3" id="KW-0547">Nucleotide-binding</keyword>
<feature type="domain" description="ABC transporter" evidence="6">
    <location>
        <begin position="2"/>
        <end position="228"/>
    </location>
</feature>
<dbReference type="InterPro" id="IPR050095">
    <property type="entry name" value="ECF_ABC_transporter_ATP-bd"/>
</dbReference>
<reference evidence="7 8" key="1">
    <citation type="submission" date="2012-02" db="EMBL/GenBank/DDBJ databases">
        <title>Whole genome shotgun sequence of Mobilicoccus pelagius NBRC 104925.</title>
        <authorList>
            <person name="Yoshida Y."/>
            <person name="Hosoyama A."/>
            <person name="Tsuchikane K."/>
            <person name="Katsumata H."/>
            <person name="Yamazaki S."/>
            <person name="Fujita N."/>
        </authorList>
    </citation>
    <scope>NUCLEOTIDE SEQUENCE [LARGE SCALE GENOMIC DNA]</scope>
    <source>
        <strain evidence="7 8">NBRC 104925</strain>
    </source>
</reference>
<evidence type="ECO:0000256" key="3">
    <source>
        <dbReference type="ARBA" id="ARBA00022741"/>
    </source>
</evidence>
<evidence type="ECO:0000313" key="8">
    <source>
        <dbReference type="Proteomes" id="UP000004367"/>
    </source>
</evidence>
<accession>H5UQ95</accession>
<dbReference type="CDD" id="cd03225">
    <property type="entry name" value="ABC_cobalt_CbiO_domain1"/>
    <property type="match status" value="1"/>
</dbReference>
<evidence type="ECO:0000313" key="7">
    <source>
        <dbReference type="EMBL" id="GAB47903.1"/>
    </source>
</evidence>
<dbReference type="EMBL" id="BAFE01000029">
    <property type="protein sequence ID" value="GAB47903.1"/>
    <property type="molecule type" value="Genomic_DNA"/>
</dbReference>
<dbReference type="InterPro" id="IPR003439">
    <property type="entry name" value="ABC_transporter-like_ATP-bd"/>
</dbReference>
<dbReference type="eggNOG" id="COG1122">
    <property type="taxonomic scope" value="Bacteria"/>
</dbReference>
<dbReference type="InterPro" id="IPR017871">
    <property type="entry name" value="ABC_transporter-like_CS"/>
</dbReference>
<organism evidence="7 8">
    <name type="scientific">Mobilicoccus pelagius NBRC 104925</name>
    <dbReference type="NCBI Taxonomy" id="1089455"/>
    <lineage>
        <taxon>Bacteria</taxon>
        <taxon>Bacillati</taxon>
        <taxon>Actinomycetota</taxon>
        <taxon>Actinomycetes</taxon>
        <taxon>Micrococcales</taxon>
        <taxon>Dermatophilaceae</taxon>
        <taxon>Mobilicoccus</taxon>
    </lineage>
</organism>
<dbReference type="AlphaFoldDB" id="H5UQ95"/>
<dbReference type="InterPro" id="IPR003593">
    <property type="entry name" value="AAA+_ATPase"/>
</dbReference>
<dbReference type="SUPFAM" id="SSF52540">
    <property type="entry name" value="P-loop containing nucleoside triphosphate hydrolases"/>
    <property type="match status" value="1"/>
</dbReference>
<keyword evidence="8" id="KW-1185">Reference proteome</keyword>
<dbReference type="GO" id="GO:0043190">
    <property type="term" value="C:ATP-binding cassette (ABC) transporter complex"/>
    <property type="evidence" value="ECO:0007669"/>
    <property type="project" value="TreeGrafter"/>
</dbReference>
<dbReference type="PANTHER" id="PTHR43553">
    <property type="entry name" value="HEAVY METAL TRANSPORTER"/>
    <property type="match status" value="1"/>
</dbReference>
<dbReference type="GO" id="GO:0016887">
    <property type="term" value="F:ATP hydrolysis activity"/>
    <property type="evidence" value="ECO:0007669"/>
    <property type="project" value="InterPro"/>
</dbReference>
<evidence type="ECO:0000259" key="6">
    <source>
        <dbReference type="PROSITE" id="PS50893"/>
    </source>
</evidence>
<dbReference type="GO" id="GO:0042626">
    <property type="term" value="F:ATPase-coupled transmembrane transporter activity"/>
    <property type="evidence" value="ECO:0007669"/>
    <property type="project" value="TreeGrafter"/>
</dbReference>
<dbReference type="InterPro" id="IPR027417">
    <property type="entry name" value="P-loop_NTPase"/>
</dbReference>
<proteinExistence type="inferred from homology"/>
<keyword evidence="4 7" id="KW-0067">ATP-binding</keyword>
<evidence type="ECO:0000256" key="4">
    <source>
        <dbReference type="ARBA" id="ARBA00022840"/>
    </source>
</evidence>
<dbReference type="RefSeq" id="WP_009481801.1">
    <property type="nucleotide sequence ID" value="NZ_BAFE01000029.1"/>
</dbReference>
<comment type="similarity">
    <text evidence="1">Belongs to the ABC transporter superfamily.</text>
</comment>
<dbReference type="PROSITE" id="PS50893">
    <property type="entry name" value="ABC_TRANSPORTER_2"/>
    <property type="match status" value="1"/>
</dbReference>
<gene>
    <name evidence="7" type="ORF">MOPEL_031_00060</name>
</gene>
<dbReference type="SMART" id="SM00382">
    <property type="entry name" value="AAA"/>
    <property type="match status" value="1"/>
</dbReference>
<protein>
    <submittedName>
        <fullName evidence="7">Putative ABC transporter ATP-binding protein</fullName>
    </submittedName>
</protein>
<evidence type="ECO:0000256" key="2">
    <source>
        <dbReference type="ARBA" id="ARBA00022448"/>
    </source>
</evidence>
<feature type="region of interest" description="Disordered" evidence="5">
    <location>
        <begin position="227"/>
        <end position="258"/>
    </location>
</feature>
<dbReference type="PANTHER" id="PTHR43553:SF24">
    <property type="entry name" value="ENERGY-COUPLING FACTOR TRANSPORTER ATP-BINDING PROTEIN ECFA1"/>
    <property type="match status" value="1"/>
</dbReference>
<dbReference type="Gene3D" id="3.40.50.300">
    <property type="entry name" value="P-loop containing nucleotide triphosphate hydrolases"/>
    <property type="match status" value="1"/>
</dbReference>
<dbReference type="InterPro" id="IPR015856">
    <property type="entry name" value="ABC_transpr_CbiO/EcfA_su"/>
</dbReference>